<dbReference type="Gene3D" id="3.40.50.1110">
    <property type="entry name" value="SGNH hydrolase"/>
    <property type="match status" value="1"/>
</dbReference>
<name>A0AAN6MY76_9PEZI</name>
<sequence>MKTQLSLILTCLIALCRGQSFDDWSWVKNFAAVGDSFTAGIGAGTLWDQSDGSTSCSRYDGSYPAIMNRIMGGVQNFYYPACSGDTSDKIMTQIQNLPSGLDLVVMTAGGNDLCLSNIIYQCILKGTGTESSCQATISNALSVASNALAGNIQALLQAIDAKMNKNGIIVLVEYAQYFNADTSSCASETWSWPRIGPGLPLSTSHRSQFNSLVTTVNGILENAAKGTSMSNAKLVTANWDAWAPLTGGQFCENGASPRPWDSTNNNVMFYKLDTSPPTLEQYYTNPIKARGTGNVTFDDLFAEEDPFLAAELLAVADGKADIVEPWELVVHKRGITAPNCPHGFVQNAVASLLPDDIGKIFHPNELGHEVIASFAMDQIRGARAEILGISGPGCVVDQLTCAGSTGSHAYATGSVVFNNAQDFCSGVEGSPPGTNGVASKTYNSGTPDEHTFQLSLSGGASTLKQGDCLTAMSTIINCDLMGSTGTNNPLNWVQGGTYVQGSYHYSISIARTNRPWPYPTVPTQSCAGWYKVFFDAYDIYGAGWSSWDYGQQTLLPSNKACFGLGVTNWHFEYFDQPDENGYEWHAWFNSPIWTRARCFNNNKVQQSASNTNSIGGGCRGNG</sequence>
<keyword evidence="3" id="KW-0378">Hydrolase</keyword>
<reference evidence="4" key="1">
    <citation type="journal article" date="2023" name="Mol. Phylogenet. Evol.">
        <title>Genome-scale phylogeny and comparative genomics of the fungal order Sordariales.</title>
        <authorList>
            <person name="Hensen N."/>
            <person name="Bonometti L."/>
            <person name="Westerberg I."/>
            <person name="Brannstrom I.O."/>
            <person name="Guillou S."/>
            <person name="Cros-Aarteil S."/>
            <person name="Calhoun S."/>
            <person name="Haridas S."/>
            <person name="Kuo A."/>
            <person name="Mondo S."/>
            <person name="Pangilinan J."/>
            <person name="Riley R."/>
            <person name="LaButti K."/>
            <person name="Andreopoulos B."/>
            <person name="Lipzen A."/>
            <person name="Chen C."/>
            <person name="Yan M."/>
            <person name="Daum C."/>
            <person name="Ng V."/>
            <person name="Clum A."/>
            <person name="Steindorff A."/>
            <person name="Ohm R.A."/>
            <person name="Martin F."/>
            <person name="Silar P."/>
            <person name="Natvig D.O."/>
            <person name="Lalanne C."/>
            <person name="Gautier V."/>
            <person name="Ament-Velasquez S.L."/>
            <person name="Kruys A."/>
            <person name="Hutchinson M.I."/>
            <person name="Powell A.J."/>
            <person name="Barry K."/>
            <person name="Miller A.N."/>
            <person name="Grigoriev I.V."/>
            <person name="Debuchy R."/>
            <person name="Gladieux P."/>
            <person name="Hiltunen Thoren M."/>
            <person name="Johannesson H."/>
        </authorList>
    </citation>
    <scope>NUCLEOTIDE SEQUENCE [LARGE SCALE GENOMIC DNA]</scope>
    <source>
        <strain evidence="4">CBS 340.73</strain>
    </source>
</reference>
<feature type="domain" description="SGNH hydrolase-type esterase" evidence="2">
    <location>
        <begin position="32"/>
        <end position="226"/>
    </location>
</feature>
<organism evidence="3 4">
    <name type="scientific">Diplogelasinospora grovesii</name>
    <dbReference type="NCBI Taxonomy" id="303347"/>
    <lineage>
        <taxon>Eukaryota</taxon>
        <taxon>Fungi</taxon>
        <taxon>Dikarya</taxon>
        <taxon>Ascomycota</taxon>
        <taxon>Pezizomycotina</taxon>
        <taxon>Sordariomycetes</taxon>
        <taxon>Sordariomycetidae</taxon>
        <taxon>Sordariales</taxon>
        <taxon>Diplogelasinosporaceae</taxon>
        <taxon>Diplogelasinospora</taxon>
    </lineage>
</organism>
<evidence type="ECO:0000256" key="1">
    <source>
        <dbReference type="SAM" id="SignalP"/>
    </source>
</evidence>
<dbReference type="InterPro" id="IPR037460">
    <property type="entry name" value="SEST-like"/>
</dbReference>
<dbReference type="SUPFAM" id="SSF52266">
    <property type="entry name" value="SGNH hydrolase"/>
    <property type="match status" value="1"/>
</dbReference>
<dbReference type="CDD" id="cd01823">
    <property type="entry name" value="SEST_like"/>
    <property type="match status" value="1"/>
</dbReference>
<dbReference type="InterPro" id="IPR013830">
    <property type="entry name" value="SGNH_hydro"/>
</dbReference>
<dbReference type="Pfam" id="PF13472">
    <property type="entry name" value="Lipase_GDSL_2"/>
    <property type="match status" value="1"/>
</dbReference>
<accession>A0AAN6MY76</accession>
<evidence type="ECO:0000313" key="4">
    <source>
        <dbReference type="Proteomes" id="UP001303473"/>
    </source>
</evidence>
<keyword evidence="1" id="KW-0732">Signal</keyword>
<dbReference type="GO" id="GO:0016788">
    <property type="term" value="F:hydrolase activity, acting on ester bonds"/>
    <property type="evidence" value="ECO:0007669"/>
    <property type="project" value="InterPro"/>
</dbReference>
<gene>
    <name evidence="3" type="ORF">QBC46DRAFT_358182</name>
</gene>
<evidence type="ECO:0000313" key="3">
    <source>
        <dbReference type="EMBL" id="KAK3935544.1"/>
    </source>
</evidence>
<dbReference type="GO" id="GO:0006629">
    <property type="term" value="P:lipid metabolic process"/>
    <property type="evidence" value="ECO:0007669"/>
    <property type="project" value="TreeGrafter"/>
</dbReference>
<protein>
    <submittedName>
        <fullName evidence="3">SGNH hydrolase</fullName>
    </submittedName>
</protein>
<evidence type="ECO:0000259" key="2">
    <source>
        <dbReference type="Pfam" id="PF13472"/>
    </source>
</evidence>
<dbReference type="PANTHER" id="PTHR37981">
    <property type="entry name" value="LIPASE 2"/>
    <property type="match status" value="1"/>
</dbReference>
<dbReference type="InterPro" id="IPR036514">
    <property type="entry name" value="SGNH_hydro_sf"/>
</dbReference>
<proteinExistence type="predicted"/>
<dbReference type="Proteomes" id="UP001303473">
    <property type="component" value="Unassembled WGS sequence"/>
</dbReference>
<dbReference type="PANTHER" id="PTHR37981:SF1">
    <property type="entry name" value="SGNH HYDROLASE-TYPE ESTERASE DOMAIN-CONTAINING PROTEIN"/>
    <property type="match status" value="1"/>
</dbReference>
<dbReference type="Pfam" id="PF18647">
    <property type="entry name" value="Fungal_lectin_2"/>
    <property type="match status" value="1"/>
</dbReference>
<feature type="signal peptide" evidence="1">
    <location>
        <begin position="1"/>
        <end position="18"/>
    </location>
</feature>
<feature type="chain" id="PRO_5043017819" evidence="1">
    <location>
        <begin position="19"/>
        <end position="622"/>
    </location>
</feature>
<keyword evidence="4" id="KW-1185">Reference proteome</keyword>
<comment type="caution">
    <text evidence="3">The sequence shown here is derived from an EMBL/GenBank/DDBJ whole genome shotgun (WGS) entry which is preliminary data.</text>
</comment>
<dbReference type="EMBL" id="MU853919">
    <property type="protein sequence ID" value="KAK3935544.1"/>
    <property type="molecule type" value="Genomic_DNA"/>
</dbReference>
<dbReference type="AlphaFoldDB" id="A0AAN6MY76"/>